<evidence type="ECO:0000313" key="9">
    <source>
        <dbReference type="EMBL" id="RJP21317.1"/>
    </source>
</evidence>
<dbReference type="GO" id="GO:0005524">
    <property type="term" value="F:ATP binding"/>
    <property type="evidence" value="ECO:0007669"/>
    <property type="project" value="UniProtKB-KW"/>
</dbReference>
<evidence type="ECO:0000256" key="6">
    <source>
        <dbReference type="PROSITE-ProRule" id="PRU00169"/>
    </source>
</evidence>
<evidence type="ECO:0000256" key="4">
    <source>
        <dbReference type="ARBA" id="ARBA00023125"/>
    </source>
</evidence>
<dbReference type="InterPro" id="IPR009057">
    <property type="entry name" value="Homeodomain-like_sf"/>
</dbReference>
<evidence type="ECO:0000259" key="8">
    <source>
        <dbReference type="PROSITE" id="PS50110"/>
    </source>
</evidence>
<dbReference type="InterPro" id="IPR003593">
    <property type="entry name" value="AAA+_ATPase"/>
</dbReference>
<dbReference type="InterPro" id="IPR025662">
    <property type="entry name" value="Sigma_54_int_dom_ATP-bd_1"/>
</dbReference>
<feature type="domain" description="Sigma-54 factor interaction" evidence="7">
    <location>
        <begin position="146"/>
        <end position="374"/>
    </location>
</feature>
<accession>A0A3A4NLF0</accession>
<dbReference type="FunFam" id="3.40.50.300:FF:000006">
    <property type="entry name" value="DNA-binding transcriptional regulator NtrC"/>
    <property type="match status" value="1"/>
</dbReference>
<organism evidence="9 10">
    <name type="scientific">Abyssobacteria bacterium (strain SURF_5)</name>
    <dbReference type="NCBI Taxonomy" id="2093360"/>
    <lineage>
        <taxon>Bacteria</taxon>
        <taxon>Pseudomonadati</taxon>
        <taxon>Candidatus Hydrogenedentota</taxon>
        <taxon>Candidatus Abyssobacteria</taxon>
    </lineage>
</organism>
<dbReference type="SUPFAM" id="SSF46689">
    <property type="entry name" value="Homeodomain-like"/>
    <property type="match status" value="1"/>
</dbReference>
<gene>
    <name evidence="9" type="ORF">C4520_09895</name>
</gene>
<dbReference type="GO" id="GO:0043565">
    <property type="term" value="F:sequence-specific DNA binding"/>
    <property type="evidence" value="ECO:0007669"/>
    <property type="project" value="InterPro"/>
</dbReference>
<evidence type="ECO:0000256" key="1">
    <source>
        <dbReference type="ARBA" id="ARBA00022741"/>
    </source>
</evidence>
<dbReference type="Pfam" id="PF25601">
    <property type="entry name" value="AAA_lid_14"/>
    <property type="match status" value="1"/>
</dbReference>
<proteinExistence type="predicted"/>
<dbReference type="GO" id="GO:0000160">
    <property type="term" value="P:phosphorelay signal transduction system"/>
    <property type="evidence" value="ECO:0007669"/>
    <property type="project" value="InterPro"/>
</dbReference>
<protein>
    <submittedName>
        <fullName evidence="9">Sigma-54-dependent Fis family transcriptional regulator</fullName>
    </submittedName>
</protein>
<dbReference type="AlphaFoldDB" id="A0A3A4NLF0"/>
<evidence type="ECO:0000256" key="2">
    <source>
        <dbReference type="ARBA" id="ARBA00022840"/>
    </source>
</evidence>
<evidence type="ECO:0000313" key="10">
    <source>
        <dbReference type="Proteomes" id="UP000265882"/>
    </source>
</evidence>
<dbReference type="SUPFAM" id="SSF52172">
    <property type="entry name" value="CheY-like"/>
    <property type="match status" value="1"/>
</dbReference>
<dbReference type="InterPro" id="IPR027417">
    <property type="entry name" value="P-loop_NTPase"/>
</dbReference>
<dbReference type="InterPro" id="IPR025944">
    <property type="entry name" value="Sigma_54_int_dom_CS"/>
</dbReference>
<dbReference type="GO" id="GO:0006355">
    <property type="term" value="P:regulation of DNA-templated transcription"/>
    <property type="evidence" value="ECO:0007669"/>
    <property type="project" value="InterPro"/>
</dbReference>
<dbReference type="SUPFAM" id="SSF52540">
    <property type="entry name" value="P-loop containing nucleoside triphosphate hydrolases"/>
    <property type="match status" value="1"/>
</dbReference>
<dbReference type="PRINTS" id="PR01590">
    <property type="entry name" value="HTHFIS"/>
</dbReference>
<keyword evidence="1" id="KW-0547">Nucleotide-binding</keyword>
<dbReference type="Proteomes" id="UP000265882">
    <property type="component" value="Unassembled WGS sequence"/>
</dbReference>
<evidence type="ECO:0000256" key="5">
    <source>
        <dbReference type="ARBA" id="ARBA00023163"/>
    </source>
</evidence>
<keyword evidence="5" id="KW-0804">Transcription</keyword>
<dbReference type="InterPro" id="IPR002078">
    <property type="entry name" value="Sigma_54_int"/>
</dbReference>
<dbReference type="CDD" id="cd00009">
    <property type="entry name" value="AAA"/>
    <property type="match status" value="1"/>
</dbReference>
<dbReference type="PROSITE" id="PS50110">
    <property type="entry name" value="RESPONSE_REGULATORY"/>
    <property type="match status" value="1"/>
</dbReference>
<dbReference type="Gene3D" id="3.40.50.300">
    <property type="entry name" value="P-loop containing nucleotide triphosphate hydrolases"/>
    <property type="match status" value="1"/>
</dbReference>
<dbReference type="SMART" id="SM00382">
    <property type="entry name" value="AAA"/>
    <property type="match status" value="1"/>
</dbReference>
<dbReference type="InterPro" id="IPR058031">
    <property type="entry name" value="AAA_lid_NorR"/>
</dbReference>
<dbReference type="InterPro" id="IPR002197">
    <property type="entry name" value="HTH_Fis"/>
</dbReference>
<keyword evidence="6" id="KW-0597">Phosphoprotein</keyword>
<dbReference type="Pfam" id="PF00158">
    <property type="entry name" value="Sigma54_activat"/>
    <property type="match status" value="1"/>
</dbReference>
<dbReference type="InterPro" id="IPR025943">
    <property type="entry name" value="Sigma_54_int_dom_ATP-bd_2"/>
</dbReference>
<evidence type="ECO:0000259" key="7">
    <source>
        <dbReference type="PROSITE" id="PS50045"/>
    </source>
</evidence>
<dbReference type="PROSITE" id="PS00676">
    <property type="entry name" value="SIGMA54_INTERACT_2"/>
    <property type="match status" value="1"/>
</dbReference>
<feature type="domain" description="Response regulatory" evidence="8">
    <location>
        <begin position="5"/>
        <end position="121"/>
    </location>
</feature>
<dbReference type="Gene3D" id="3.40.50.2300">
    <property type="match status" value="1"/>
</dbReference>
<name>A0A3A4NLF0_ABYX5</name>
<dbReference type="EMBL" id="QZKU01000068">
    <property type="protein sequence ID" value="RJP21317.1"/>
    <property type="molecule type" value="Genomic_DNA"/>
</dbReference>
<dbReference type="PROSITE" id="PS00688">
    <property type="entry name" value="SIGMA54_INTERACT_3"/>
    <property type="match status" value="1"/>
</dbReference>
<dbReference type="Gene3D" id="1.10.8.60">
    <property type="match status" value="1"/>
</dbReference>
<dbReference type="PROSITE" id="PS00675">
    <property type="entry name" value="SIGMA54_INTERACT_1"/>
    <property type="match status" value="1"/>
</dbReference>
<dbReference type="InterPro" id="IPR011006">
    <property type="entry name" value="CheY-like_superfamily"/>
</dbReference>
<keyword evidence="4" id="KW-0238">DNA-binding</keyword>
<keyword evidence="2" id="KW-0067">ATP-binding</keyword>
<dbReference type="PANTHER" id="PTHR32071">
    <property type="entry name" value="TRANSCRIPTIONAL REGULATORY PROTEIN"/>
    <property type="match status" value="1"/>
</dbReference>
<reference evidence="9 10" key="1">
    <citation type="journal article" date="2017" name="ISME J.">
        <title>Energy and carbon metabolisms in a deep terrestrial subsurface fluid microbial community.</title>
        <authorList>
            <person name="Momper L."/>
            <person name="Jungbluth S.P."/>
            <person name="Lee M.D."/>
            <person name="Amend J.P."/>
        </authorList>
    </citation>
    <scope>NUCLEOTIDE SEQUENCE [LARGE SCALE GENOMIC DNA]</scope>
    <source>
        <strain evidence="9">SURF_5</strain>
    </source>
</reference>
<feature type="modified residue" description="4-aspartylphosphate" evidence="6">
    <location>
        <position position="54"/>
    </location>
</feature>
<dbReference type="Pfam" id="PF00072">
    <property type="entry name" value="Response_reg"/>
    <property type="match status" value="1"/>
</dbReference>
<dbReference type="SMART" id="SM00448">
    <property type="entry name" value="REC"/>
    <property type="match status" value="1"/>
</dbReference>
<keyword evidence="3" id="KW-0805">Transcription regulation</keyword>
<dbReference type="InterPro" id="IPR001789">
    <property type="entry name" value="Sig_transdc_resp-reg_receiver"/>
</dbReference>
<dbReference type="Gene3D" id="1.10.10.60">
    <property type="entry name" value="Homeodomain-like"/>
    <property type="match status" value="1"/>
</dbReference>
<sequence length="461" mass="51815">MEKARILIVEDEASMRELLAIMLERHGYKVEGVESYDEAAAKLRKGPWDLVITDLWLHEDRQGGIKVLQEAQQANGFISSIVITAHSSVDSAVEAMKLGAYDYLIKPFKNDELRMVVEKALESKHLRAENSILKSELKKHSRLDDLVGNSPGMINMKNLIRKVAGLSSTVLILGESGTGKELVAKAIHHCSPRDERPFVAINCGGIPESLLESELFGHVKGAFTGAISHKDGLFKVANGGTLFLDEIGETSMALQVKLLRVLDEMKIRPVGSSVDFSVDVRLISATNKDLEKLVAEGNFREDFYYRLNVIPIYVPLLRERREDILLLARYFLDSFFRRSGKMLQLSNEAERILEKYHWPGNVRELENVIERAAALCDGNRIEPDDLPVKVCCSGEEEPQVAEFPPEGIDLTTRVEAFERSLIKQALRKASNSQTRAAGLLRLSPRSLRYKLEKFNMKAREN</sequence>
<dbReference type="PROSITE" id="PS50045">
    <property type="entry name" value="SIGMA54_INTERACT_4"/>
    <property type="match status" value="1"/>
</dbReference>
<dbReference type="Pfam" id="PF02954">
    <property type="entry name" value="HTH_8"/>
    <property type="match status" value="1"/>
</dbReference>
<comment type="caution">
    <text evidence="9">The sequence shown here is derived from an EMBL/GenBank/DDBJ whole genome shotgun (WGS) entry which is preliminary data.</text>
</comment>
<evidence type="ECO:0000256" key="3">
    <source>
        <dbReference type="ARBA" id="ARBA00023015"/>
    </source>
</evidence>